<feature type="region of interest" description="Disordered" evidence="1">
    <location>
        <begin position="1365"/>
        <end position="1403"/>
    </location>
</feature>
<feature type="compositionally biased region" description="Polar residues" evidence="1">
    <location>
        <begin position="309"/>
        <end position="335"/>
    </location>
</feature>
<evidence type="ECO:0000313" key="3">
    <source>
        <dbReference type="Proteomes" id="UP001459277"/>
    </source>
</evidence>
<comment type="caution">
    <text evidence="2">The sequence shown here is derived from an EMBL/GenBank/DDBJ whole genome shotgun (WGS) entry which is preliminary data.</text>
</comment>
<gene>
    <name evidence="2" type="ORF">SO802_018051</name>
</gene>
<reference evidence="2 3" key="1">
    <citation type="submission" date="2024-01" db="EMBL/GenBank/DDBJ databases">
        <title>A telomere-to-telomere, gap-free genome of sweet tea (Lithocarpus litseifolius).</title>
        <authorList>
            <person name="Zhou J."/>
        </authorList>
    </citation>
    <scope>NUCLEOTIDE SEQUENCE [LARGE SCALE GENOMIC DNA]</scope>
    <source>
        <strain evidence="2">Zhou-2022a</strain>
        <tissue evidence="2">Leaf</tissue>
    </source>
</reference>
<feature type="region of interest" description="Disordered" evidence="1">
    <location>
        <begin position="1069"/>
        <end position="1098"/>
    </location>
</feature>
<dbReference type="EMBL" id="JAZDWU010000006">
    <property type="protein sequence ID" value="KAK9998448.1"/>
    <property type="molecule type" value="Genomic_DNA"/>
</dbReference>
<dbReference type="PANTHER" id="PTHR33737">
    <property type="entry name" value="OS05G0121800 PROTEIN"/>
    <property type="match status" value="1"/>
</dbReference>
<feature type="region of interest" description="Disordered" evidence="1">
    <location>
        <begin position="646"/>
        <end position="666"/>
    </location>
</feature>
<feature type="compositionally biased region" description="Polar residues" evidence="1">
    <location>
        <begin position="655"/>
        <end position="666"/>
    </location>
</feature>
<feature type="compositionally biased region" description="Polar residues" evidence="1">
    <location>
        <begin position="1747"/>
        <end position="1757"/>
    </location>
</feature>
<feature type="compositionally biased region" description="Basic and acidic residues" evidence="1">
    <location>
        <begin position="1661"/>
        <end position="1677"/>
    </location>
</feature>
<protein>
    <submittedName>
        <fullName evidence="2">Uncharacterized protein</fullName>
    </submittedName>
</protein>
<proteinExistence type="predicted"/>
<keyword evidence="3" id="KW-1185">Reference proteome</keyword>
<evidence type="ECO:0000313" key="2">
    <source>
        <dbReference type="EMBL" id="KAK9998448.1"/>
    </source>
</evidence>
<feature type="region of interest" description="Disordered" evidence="1">
    <location>
        <begin position="1657"/>
        <end position="1677"/>
    </location>
</feature>
<feature type="region of interest" description="Disordered" evidence="1">
    <location>
        <begin position="1202"/>
        <end position="1228"/>
    </location>
</feature>
<feature type="compositionally biased region" description="Polar residues" evidence="1">
    <location>
        <begin position="1202"/>
        <end position="1221"/>
    </location>
</feature>
<dbReference type="PANTHER" id="PTHR33737:SF19">
    <property type="entry name" value="BNAA10G12980D PROTEIN"/>
    <property type="match status" value="1"/>
</dbReference>
<feature type="region of interest" description="Disordered" evidence="1">
    <location>
        <begin position="277"/>
        <end position="391"/>
    </location>
</feature>
<feature type="region of interest" description="Disordered" evidence="1">
    <location>
        <begin position="1034"/>
        <end position="1055"/>
    </location>
</feature>
<evidence type="ECO:0000256" key="1">
    <source>
        <dbReference type="SAM" id="MobiDB-lite"/>
    </source>
</evidence>
<feature type="region of interest" description="Disordered" evidence="1">
    <location>
        <begin position="1707"/>
        <end position="1757"/>
    </location>
</feature>
<dbReference type="Proteomes" id="UP001459277">
    <property type="component" value="Unassembled WGS sequence"/>
</dbReference>
<sequence>MESDLSLLEISGEDDSLLLELPNDDASKLNSNNYFLCSPLQIHGSKPPRPLRSAIAKGKVGNVDTEKPSPSLQTGSISKENINANKVEMPKLNMEPQQMKRKKKGGGYNLRKSLSWDRAFFTEEGVLNPSELSMISGSFSKFGGGMLSIIPEEGRESLSGASDGTHNAADLQSLEVDLFKELPTSVKKDGKSGSRLLPKHGSPARDNVAPASAAKRKVLATNDVNRSGSKRGGCPRPVAAPSLKRPANVHTTKAEFKASKVSKIPVSKLDSSVFSRTTKGATSGANDSRRNQIAQPVNVQRKTGPKVSSDCTKIAQNNPKSGPATKSLTAGTSVRQARRKVVISASEKHPSTNLHHPPVTEANNSSEIIPDKLLPSTSHTPDSHDGGGNKVAVTLPQNACITGGQIQYAQLQKAKPSGLRMPSPSLGFFGQPKASLHSPLQRTSRPHNLPVSNASYLRKPGATNHIHDLRPPLHPGKIPNVTTIGNMKVLGLSLGCSVPSTVNPASHKKQDEKMKSVLQMNNRQVEVKVPYDNKCYEAIKNLNQLDSILDDVNQQVLESAEPLKTEVIAHREESELQRAYCGQLEKSDDNNKVADVCLRNRDLSGTELENPPSFSSLSCVVQDNGVSETKDLIDHQSVEEKPYNLATKNDGAFPGSNSGDVSGSSTTNISKANDDWLSSVHDVREQYELMKPSTCEDGKISSEGQRLWAKNGSFLKDNEASKEFLKFNFLADVSPKIQGCSGIALGSSHGQSCFVYMEQAKDDAGKDDKMSSNSLVGDAQSQSLEGDMLDATVKSSPSTSTVDSQYFMVVDDVNERIGEQPELCHTDESAILEANGECKPNSSNTHCLISSAMQDCSCEVAKTMACQHVEDAPSGSVNNKPVVENYKSSIDTQFRHNVELHGQFSALEMEMEMEMRGEDHMTGTGCPKSGDFSWNELENPHPASRLSPTVQVNGGSGIDDVIQREDVEEKKCNLLTKIPSATSESQPGDDVGDSHCDTSIVPIDLLSDMHVVNECSVEQTKLSMICPVEADYEENHSPETNHSLLSAKSQSSEGSMRFNIRTAADNSKVKISGGSGYMTGTGPKSGDFSGNELENPHPACRLSPTVQVNGGSGIVDVIQQEDVDEKKCNLLIKIPSATSESQPGDDIGDSHCDTSIVPIDLLSDMHVVNEHSVEQTKLSMLCPVEADYEENHSPETYHSLLSAKSQSSEGSMRFNSRTAADNSKVKSSGGSGCMTGTGCLKSGDFSGNELENPHPACRLSPSVQVNGGSGIDDVIQQEDVEEKKCNLLIKIPSATSESQPGDDIGGRHCDTSIVPIDLLSDMHVVNEHSLEQTKLSMPCSVEADYEENQSPETYHSLLFAKSQSSEGSMRFNSRTDADSSETKGSGGSGLESPHVNQRSKDVDGFNDMYKESNLVQSLNGKILVGSFNSNVNISAASNQYLMVVDDVNDQSGHPELQNSILIVEQVLLDNNHGLCLNDDFLLANTTSEELKKESAVAGYDVYGSKSESSMLFSEATPALQEDVVDADQKAEHLHMEDAVTGSVNIVPLVENLECCTDSKFRHDNGPSGQASLKFDSSAKMSTDQISGAVRTNNSEGFCSLSEESGLSILTDQLSESHNVLKSGSLSGEAEIDISQICEMQQELDGVVFATDEEDATMQLSDGRRNPEDDNLGNDKKQDALVIKPPPHAAPFSDEWLAAFESAGEEILTMKSGAVQHSPPDKSQPEPGPWSPVRRKNNQEIGPFDCTKYTNIPPSSSQ</sequence>
<dbReference type="InterPro" id="IPR045882">
    <property type="entry name" value="GPT1/2"/>
</dbReference>
<dbReference type="GO" id="GO:0008017">
    <property type="term" value="F:microtubule binding"/>
    <property type="evidence" value="ECO:0007669"/>
    <property type="project" value="InterPro"/>
</dbReference>
<feature type="compositionally biased region" description="Polar residues" evidence="1">
    <location>
        <begin position="1040"/>
        <end position="1054"/>
    </location>
</feature>
<name>A0AAW2CLS1_9ROSI</name>
<accession>A0AAW2CLS1</accession>
<feature type="region of interest" description="Disordered" evidence="1">
    <location>
        <begin position="185"/>
        <end position="251"/>
    </location>
</feature>
<feature type="compositionally biased region" description="Polar residues" evidence="1">
    <location>
        <begin position="277"/>
        <end position="301"/>
    </location>
</feature>
<organism evidence="2 3">
    <name type="scientific">Lithocarpus litseifolius</name>
    <dbReference type="NCBI Taxonomy" id="425828"/>
    <lineage>
        <taxon>Eukaryota</taxon>
        <taxon>Viridiplantae</taxon>
        <taxon>Streptophyta</taxon>
        <taxon>Embryophyta</taxon>
        <taxon>Tracheophyta</taxon>
        <taxon>Spermatophyta</taxon>
        <taxon>Magnoliopsida</taxon>
        <taxon>eudicotyledons</taxon>
        <taxon>Gunneridae</taxon>
        <taxon>Pentapetalae</taxon>
        <taxon>rosids</taxon>
        <taxon>fabids</taxon>
        <taxon>Fagales</taxon>
        <taxon>Fagaceae</taxon>
        <taxon>Lithocarpus</taxon>
    </lineage>
</organism>